<feature type="chain" id="PRO_5009528428" description="Fibronectin type-III domain-containing protein" evidence="2">
    <location>
        <begin position="22"/>
        <end position="601"/>
    </location>
</feature>
<feature type="transmembrane region" description="Helical" evidence="1">
    <location>
        <begin position="532"/>
        <end position="551"/>
    </location>
</feature>
<keyword evidence="1" id="KW-0472">Membrane</keyword>
<sequence>MRFLPLLACFLLLVCGPQRHGGTLPELTVIDRFSASIEWSTANAIRGMLLYAAEGETERTITEETRTTFHHITISGLLPDKVHTYRINSGPDHTYRFRTAPGATSSFRFALIETYEKTLQQAYPDFVIITSADSHVCREIIKKYADLHTGTAFYYGTFAFTWGNSTFSSDTIIDSKSENRFLLAATQLPESADSNTALIVLDKKAPLGIDTTDQAITVHTAGTALLFEVQGPEIIASLINTASNNPAELTVRRGSLDYKKSCVYCRRLLEDRKYHESIRWYRRFMENDTATSRIDDALYQVAYIYDHYLFDYPNAVSSYQELVDRFPESSKVRTARFRISYISTHADHGFEPLKVFERARLSRFQINSEESAREVEELLSKYPGTSLEKDILFWLGNVYAPAHSEKALSCFLRLAKDSNAETAWRGGMAAADLYYRDSRYTEARQQYILLRSYAGQDRAALEIKISRCIRNARREVVRIVFLIFTLAVMLASLCIKPRPAAAALCTRFLAFLAVYAVAAALPFLIWKDFLMQAKNFTLAAIPVLAFSSTLIKERFPLFFAGIDNTVLRLCVSLAAACMFTLGIIYLLLYYFHYLFIVEGIV</sequence>
<gene>
    <name evidence="3" type="ORF">A2519_18760</name>
</gene>
<dbReference type="InterPro" id="IPR008963">
    <property type="entry name" value="Purple_acid_Pase-like_N"/>
</dbReference>
<dbReference type="Proteomes" id="UP000179243">
    <property type="component" value="Unassembled WGS sequence"/>
</dbReference>
<evidence type="ECO:0000256" key="2">
    <source>
        <dbReference type="SAM" id="SignalP"/>
    </source>
</evidence>
<name>A0A1F7F5X4_UNCRA</name>
<dbReference type="AlphaFoldDB" id="A0A1F7F5X4"/>
<evidence type="ECO:0008006" key="5">
    <source>
        <dbReference type="Google" id="ProtNLM"/>
    </source>
</evidence>
<evidence type="ECO:0000256" key="1">
    <source>
        <dbReference type="SAM" id="Phobius"/>
    </source>
</evidence>
<feature type="transmembrane region" description="Helical" evidence="1">
    <location>
        <begin position="476"/>
        <end position="495"/>
    </location>
</feature>
<evidence type="ECO:0000313" key="4">
    <source>
        <dbReference type="Proteomes" id="UP000179243"/>
    </source>
</evidence>
<dbReference type="SUPFAM" id="SSF49363">
    <property type="entry name" value="Purple acid phosphatase, N-terminal domain"/>
    <property type="match status" value="1"/>
</dbReference>
<dbReference type="EMBL" id="MFYX01000113">
    <property type="protein sequence ID" value="OGK02064.1"/>
    <property type="molecule type" value="Genomic_DNA"/>
</dbReference>
<protein>
    <recommendedName>
        <fullName evidence="5">Fibronectin type-III domain-containing protein</fullName>
    </recommendedName>
</protein>
<keyword evidence="1" id="KW-1133">Transmembrane helix</keyword>
<dbReference type="Pfam" id="PF13174">
    <property type="entry name" value="TPR_6"/>
    <property type="match status" value="1"/>
</dbReference>
<dbReference type="InterPro" id="IPR011990">
    <property type="entry name" value="TPR-like_helical_dom_sf"/>
</dbReference>
<accession>A0A1F7F5X4</accession>
<dbReference type="GO" id="GO:0003993">
    <property type="term" value="F:acid phosphatase activity"/>
    <property type="evidence" value="ECO:0007669"/>
    <property type="project" value="InterPro"/>
</dbReference>
<feature type="signal peptide" evidence="2">
    <location>
        <begin position="1"/>
        <end position="21"/>
    </location>
</feature>
<comment type="caution">
    <text evidence="3">The sequence shown here is derived from an EMBL/GenBank/DDBJ whole genome shotgun (WGS) entry which is preliminary data.</text>
</comment>
<keyword evidence="2" id="KW-0732">Signal</keyword>
<dbReference type="InterPro" id="IPR019734">
    <property type="entry name" value="TPR_rpt"/>
</dbReference>
<evidence type="ECO:0000313" key="3">
    <source>
        <dbReference type="EMBL" id="OGK02064.1"/>
    </source>
</evidence>
<feature type="transmembrane region" description="Helical" evidence="1">
    <location>
        <begin position="507"/>
        <end position="526"/>
    </location>
</feature>
<proteinExistence type="predicted"/>
<organism evidence="3 4">
    <name type="scientific">Candidatus Raymondbacteria bacterium RIFOXYD12_FULL_49_13</name>
    <dbReference type="NCBI Taxonomy" id="1817890"/>
    <lineage>
        <taxon>Bacteria</taxon>
        <taxon>Raymondiibacteriota</taxon>
    </lineage>
</organism>
<reference evidence="3 4" key="1">
    <citation type="journal article" date="2016" name="Nat. Commun.">
        <title>Thousands of microbial genomes shed light on interconnected biogeochemical processes in an aquifer system.</title>
        <authorList>
            <person name="Anantharaman K."/>
            <person name="Brown C.T."/>
            <person name="Hug L.A."/>
            <person name="Sharon I."/>
            <person name="Castelle C.J."/>
            <person name="Probst A.J."/>
            <person name="Thomas B.C."/>
            <person name="Singh A."/>
            <person name="Wilkins M.J."/>
            <person name="Karaoz U."/>
            <person name="Brodie E.L."/>
            <person name="Williams K.H."/>
            <person name="Hubbard S.S."/>
            <person name="Banfield J.F."/>
        </authorList>
    </citation>
    <scope>NUCLEOTIDE SEQUENCE [LARGE SCALE GENOMIC DNA]</scope>
</reference>
<dbReference type="Gene3D" id="1.25.40.10">
    <property type="entry name" value="Tetratricopeptide repeat domain"/>
    <property type="match status" value="1"/>
</dbReference>
<keyword evidence="1" id="KW-0812">Transmembrane</keyword>
<feature type="transmembrane region" description="Helical" evidence="1">
    <location>
        <begin position="571"/>
        <end position="591"/>
    </location>
</feature>
<dbReference type="GO" id="GO:0046872">
    <property type="term" value="F:metal ion binding"/>
    <property type="evidence" value="ECO:0007669"/>
    <property type="project" value="InterPro"/>
</dbReference>